<dbReference type="GO" id="GO:0008725">
    <property type="term" value="F:DNA-3-methyladenine glycosylase activity"/>
    <property type="evidence" value="ECO:0007669"/>
    <property type="project" value="UniProtKB-EC"/>
</dbReference>
<dbReference type="RefSeq" id="WP_043941776.1">
    <property type="nucleotide sequence ID" value="NZ_CP020928.1"/>
</dbReference>
<evidence type="ECO:0000313" key="4">
    <source>
        <dbReference type="Proteomes" id="UP000032289"/>
    </source>
</evidence>
<keyword evidence="3" id="KW-0326">Glycosidase</keyword>
<protein>
    <submittedName>
        <fullName evidence="2">DNA-3-methyladenine glycosylase</fullName>
    </submittedName>
    <submittedName>
        <fullName evidence="3">Tag protein</fullName>
        <ecNumber evidence="3">3.2.2.20</ecNumber>
    </submittedName>
</protein>
<feature type="binding site" evidence="1">
    <location>
        <position position="183"/>
    </location>
    <ligand>
        <name>Zn(2+)</name>
        <dbReference type="ChEBI" id="CHEBI:29105"/>
    </ligand>
</feature>
<keyword evidence="1" id="KW-0479">Metal-binding</keyword>
<organism evidence="3 4">
    <name type="scientific">Weissella cibaria</name>
    <dbReference type="NCBI Taxonomy" id="137591"/>
    <lineage>
        <taxon>Bacteria</taxon>
        <taxon>Bacillati</taxon>
        <taxon>Bacillota</taxon>
        <taxon>Bacilli</taxon>
        <taxon>Lactobacillales</taxon>
        <taxon>Lactobacillaceae</taxon>
        <taxon>Weissella</taxon>
    </lineage>
</organism>
<dbReference type="PATRIC" id="fig|137591.24.peg.1981"/>
<sequence length="187" mass="21433">MVVRCTWVANYGEDDLMTAYHDHEWGRPTHGDQQLFELLSLETYQAGLSWQTVLHKRAAFRIAFAQYDIDQVAQMTATDIDRLLQNADIIRHRQKLTATIANAQGIQRIQHDYGSFDAWLWSFVQQTPIDNRVIDYTQMPSSTDLSKSVSKAMKAYGFKFVGPVTVYAFMQAAGLINDHELTCEWHG</sequence>
<dbReference type="GO" id="GO:0046872">
    <property type="term" value="F:metal ion binding"/>
    <property type="evidence" value="ECO:0007669"/>
    <property type="project" value="UniProtKB-KW"/>
</dbReference>
<feature type="binding site" evidence="1">
    <location>
        <position position="21"/>
    </location>
    <ligand>
        <name>Zn(2+)</name>
        <dbReference type="ChEBI" id="CHEBI:29105"/>
    </ligand>
</feature>
<name>A0A0D1LLK8_9LACO</name>
<keyword evidence="3" id="KW-0378">Hydrolase</keyword>
<evidence type="ECO:0000313" key="3">
    <source>
        <dbReference type="EMBL" id="KIU21210.1"/>
    </source>
</evidence>
<dbReference type="SUPFAM" id="SSF48150">
    <property type="entry name" value="DNA-glycosylase"/>
    <property type="match status" value="1"/>
</dbReference>
<dbReference type="EMBL" id="CP020928">
    <property type="protein sequence ID" value="AWF94506.1"/>
    <property type="molecule type" value="Genomic_DNA"/>
</dbReference>
<keyword evidence="1" id="KW-0862">Zinc</keyword>
<evidence type="ECO:0000256" key="1">
    <source>
        <dbReference type="PIRSR" id="PIRSR605019-1"/>
    </source>
</evidence>
<dbReference type="Gene3D" id="1.10.340.30">
    <property type="entry name" value="Hypothetical protein, domain 2"/>
    <property type="match status" value="1"/>
</dbReference>
<gene>
    <name evidence="3" type="primary">tag</name>
    <name evidence="3" type="ORF">ab3b_02041</name>
    <name evidence="2" type="ORF">B6254_0049</name>
</gene>
<dbReference type="InterPro" id="IPR005019">
    <property type="entry name" value="Adenine_glyco"/>
</dbReference>
<feature type="binding site" evidence="1">
    <location>
        <position position="5"/>
    </location>
    <ligand>
        <name>Zn(2+)</name>
        <dbReference type="ChEBI" id="CHEBI:29105"/>
    </ligand>
</feature>
<dbReference type="InterPro" id="IPR052891">
    <property type="entry name" value="DNA-3mA_glycosylase"/>
</dbReference>
<reference evidence="2 5" key="2">
    <citation type="submission" date="2017-04" db="EMBL/GenBank/DDBJ databases">
        <title>Weissella cibaria strain m2 complete genome.</title>
        <authorList>
            <person name="Pan Q."/>
            <person name="Tan M."/>
            <person name="Yao F."/>
            <person name="Su S."/>
        </authorList>
    </citation>
    <scope>NUCLEOTIDE SEQUENCE [LARGE SCALE GENOMIC DNA]</scope>
    <source>
        <strain evidence="2 5">M2</strain>
    </source>
</reference>
<proteinExistence type="predicted"/>
<evidence type="ECO:0000313" key="2">
    <source>
        <dbReference type="EMBL" id="AWF94506.1"/>
    </source>
</evidence>
<dbReference type="InterPro" id="IPR011257">
    <property type="entry name" value="DNA_glycosylase"/>
</dbReference>
<dbReference type="GO" id="GO:0006284">
    <property type="term" value="P:base-excision repair"/>
    <property type="evidence" value="ECO:0007669"/>
    <property type="project" value="InterPro"/>
</dbReference>
<dbReference type="Proteomes" id="UP000244870">
    <property type="component" value="Chromosome"/>
</dbReference>
<reference evidence="3 4" key="1">
    <citation type="journal article" date="2015" name="Microbiology (Mosc.)">
        <title>Genomics of the Weissella cibaria species with an examination of its metabolic traits.</title>
        <authorList>
            <person name="Lynch K.M."/>
            <person name="Lucid A."/>
            <person name="Arendt E.K."/>
            <person name="Sleator R.D."/>
            <person name="Lucey B."/>
            <person name="Coffey A."/>
        </authorList>
    </citation>
    <scope>NUCLEOTIDE SEQUENCE [LARGE SCALE GENOMIC DNA]</scope>
    <source>
        <strain evidence="3 4">AB3b</strain>
    </source>
</reference>
<dbReference type="Pfam" id="PF03352">
    <property type="entry name" value="Adenine_glyco"/>
    <property type="match status" value="1"/>
</dbReference>
<dbReference type="Proteomes" id="UP000032289">
    <property type="component" value="Unassembled WGS sequence"/>
</dbReference>
<dbReference type="EC" id="3.2.2.20" evidence="3"/>
<feature type="binding site" evidence="1">
    <location>
        <position position="179"/>
    </location>
    <ligand>
        <name>Zn(2+)</name>
        <dbReference type="ChEBI" id="CHEBI:29105"/>
    </ligand>
</feature>
<evidence type="ECO:0000313" key="5">
    <source>
        <dbReference type="Proteomes" id="UP000244870"/>
    </source>
</evidence>
<dbReference type="EMBL" id="JWHT01000052">
    <property type="protein sequence ID" value="KIU21210.1"/>
    <property type="molecule type" value="Genomic_DNA"/>
</dbReference>
<dbReference type="PANTHER" id="PTHR30037">
    <property type="entry name" value="DNA-3-METHYLADENINE GLYCOSYLASE 1"/>
    <property type="match status" value="1"/>
</dbReference>
<dbReference type="PANTHER" id="PTHR30037:SF4">
    <property type="entry name" value="DNA-3-METHYLADENINE GLYCOSYLASE I"/>
    <property type="match status" value="1"/>
</dbReference>
<accession>A0A0D1LLK8</accession>
<dbReference type="AlphaFoldDB" id="A0A0D1LLK8"/>